<dbReference type="PANTHER" id="PTHR43540">
    <property type="entry name" value="PEROXYUREIDOACRYLATE/UREIDOACRYLATE AMIDOHYDROLASE-RELATED"/>
    <property type="match status" value="1"/>
</dbReference>
<dbReference type="AlphaFoldDB" id="A0A919PD82"/>
<dbReference type="PRINTS" id="PR01398">
    <property type="entry name" value="ISCHRISMTASE"/>
</dbReference>
<keyword evidence="4" id="KW-1185">Reference proteome</keyword>
<accession>A0A919PD82</accession>
<dbReference type="PIRSF" id="PIRSF001111">
    <property type="entry name" value="Isochorismatase"/>
    <property type="match status" value="1"/>
</dbReference>
<gene>
    <name evidence="3" type="ORF">Dsi01nite_006720</name>
</gene>
<dbReference type="InterPro" id="IPR036380">
    <property type="entry name" value="Isochorismatase-like_sf"/>
</dbReference>
<dbReference type="InterPro" id="IPR000868">
    <property type="entry name" value="Isochorismatase-like_dom"/>
</dbReference>
<dbReference type="PANTHER" id="PTHR43540:SF3">
    <property type="entry name" value="ENTEROBACTIN SYNTHASE COMPONENT B"/>
    <property type="match status" value="1"/>
</dbReference>
<name>A0A919PD82_9ACTN</name>
<organism evidence="3 4">
    <name type="scientific">Dactylosporangium siamense</name>
    <dbReference type="NCBI Taxonomy" id="685454"/>
    <lineage>
        <taxon>Bacteria</taxon>
        <taxon>Bacillati</taxon>
        <taxon>Actinomycetota</taxon>
        <taxon>Actinomycetes</taxon>
        <taxon>Micromonosporales</taxon>
        <taxon>Micromonosporaceae</taxon>
        <taxon>Dactylosporangium</taxon>
    </lineage>
</organism>
<keyword evidence="1" id="KW-0378">Hydrolase</keyword>
<dbReference type="Gene3D" id="3.40.50.850">
    <property type="entry name" value="Isochorismatase-like"/>
    <property type="match status" value="1"/>
</dbReference>
<reference evidence="3" key="1">
    <citation type="submission" date="2021-01" db="EMBL/GenBank/DDBJ databases">
        <title>Whole genome shotgun sequence of Dactylosporangium siamense NBRC 106093.</title>
        <authorList>
            <person name="Komaki H."/>
            <person name="Tamura T."/>
        </authorList>
    </citation>
    <scope>NUCLEOTIDE SEQUENCE</scope>
    <source>
        <strain evidence="3">NBRC 106093</strain>
    </source>
</reference>
<sequence length="220" mass="24241">MPIPSIAGYPMPTRAQLGEQTLRWRPDPRRAVLLVHDMQRYFVDRFPAGAAPTVDLVANTVRARQLARRHGLPVLYTAQPGRMSRADRGLLHDLWGPGMSDDPAEHAIIADLTPGAGEPVVTKYRYSAFHRTDLAEHLTRLGRDQLVVCGVFAHIGCLLTACDAYSRDIEVFLVADAVADFSLRDHLMALEYAARRCAVTLTTQELAAYVGAGRIISGPR</sequence>
<dbReference type="GO" id="GO:0008908">
    <property type="term" value="F:isochorismatase activity"/>
    <property type="evidence" value="ECO:0007669"/>
    <property type="project" value="InterPro"/>
</dbReference>
<evidence type="ECO:0000313" key="3">
    <source>
        <dbReference type="EMBL" id="GIG42631.1"/>
    </source>
</evidence>
<dbReference type="Pfam" id="PF00857">
    <property type="entry name" value="Isochorismatase"/>
    <property type="match status" value="1"/>
</dbReference>
<evidence type="ECO:0000256" key="1">
    <source>
        <dbReference type="ARBA" id="ARBA00022801"/>
    </source>
</evidence>
<protein>
    <recommendedName>
        <fullName evidence="2">Isochorismatase-like domain-containing protein</fullName>
    </recommendedName>
</protein>
<dbReference type="Proteomes" id="UP000660611">
    <property type="component" value="Unassembled WGS sequence"/>
</dbReference>
<dbReference type="InterPro" id="IPR050272">
    <property type="entry name" value="Isochorismatase-like_hydrls"/>
</dbReference>
<feature type="domain" description="Isochorismatase-like" evidence="2">
    <location>
        <begin position="32"/>
        <end position="205"/>
    </location>
</feature>
<evidence type="ECO:0000313" key="4">
    <source>
        <dbReference type="Proteomes" id="UP000660611"/>
    </source>
</evidence>
<dbReference type="SUPFAM" id="SSF52499">
    <property type="entry name" value="Isochorismatase-like hydrolases"/>
    <property type="match status" value="1"/>
</dbReference>
<dbReference type="EMBL" id="BONQ01000015">
    <property type="protein sequence ID" value="GIG42631.1"/>
    <property type="molecule type" value="Genomic_DNA"/>
</dbReference>
<dbReference type="RefSeq" id="WP_203844514.1">
    <property type="nucleotide sequence ID" value="NZ_BAAAVW010000002.1"/>
</dbReference>
<comment type="caution">
    <text evidence="3">The sequence shown here is derived from an EMBL/GenBank/DDBJ whole genome shotgun (WGS) entry which is preliminary data.</text>
</comment>
<proteinExistence type="predicted"/>
<dbReference type="InterPro" id="IPR016291">
    <property type="entry name" value="Isochorismatase"/>
</dbReference>
<evidence type="ECO:0000259" key="2">
    <source>
        <dbReference type="Pfam" id="PF00857"/>
    </source>
</evidence>